<accession>A0AAV9IQI1</accession>
<dbReference type="Proteomes" id="UP001301350">
    <property type="component" value="Unassembled WGS sequence"/>
</dbReference>
<feature type="transmembrane region" description="Helical" evidence="6">
    <location>
        <begin position="170"/>
        <end position="189"/>
    </location>
</feature>
<feature type="transmembrane region" description="Helical" evidence="6">
    <location>
        <begin position="88"/>
        <end position="108"/>
    </location>
</feature>
<keyword evidence="3 6" id="KW-0812">Transmembrane</keyword>
<evidence type="ECO:0000256" key="2">
    <source>
        <dbReference type="ARBA" id="ARBA00010350"/>
    </source>
</evidence>
<evidence type="ECO:0000256" key="1">
    <source>
        <dbReference type="ARBA" id="ARBA00004141"/>
    </source>
</evidence>
<evidence type="ECO:0000313" key="7">
    <source>
        <dbReference type="EMBL" id="KAK4534627.1"/>
    </source>
</evidence>
<evidence type="ECO:0000256" key="6">
    <source>
        <dbReference type="RuleBase" id="RU004379"/>
    </source>
</evidence>
<protein>
    <recommendedName>
        <fullName evidence="9">Bax inhibitor 1</fullName>
    </recommendedName>
</protein>
<keyword evidence="5 6" id="KW-0472">Membrane</keyword>
<dbReference type="AlphaFoldDB" id="A0AAV9IQI1"/>
<evidence type="ECO:0000256" key="4">
    <source>
        <dbReference type="ARBA" id="ARBA00022989"/>
    </source>
</evidence>
<keyword evidence="4 6" id="KW-1133">Transmembrane helix</keyword>
<feature type="transmembrane region" description="Helical" evidence="6">
    <location>
        <begin position="141"/>
        <end position="164"/>
    </location>
</feature>
<comment type="similarity">
    <text evidence="2 6">Belongs to the BI1 family.</text>
</comment>
<dbReference type="GO" id="GO:0016020">
    <property type="term" value="C:membrane"/>
    <property type="evidence" value="ECO:0007669"/>
    <property type="project" value="UniProtKB-SubCell"/>
</dbReference>
<evidence type="ECO:0000256" key="5">
    <source>
        <dbReference type="ARBA" id="ARBA00023136"/>
    </source>
</evidence>
<evidence type="ECO:0000256" key="3">
    <source>
        <dbReference type="ARBA" id="ARBA00022692"/>
    </source>
</evidence>
<reference evidence="7 8" key="1">
    <citation type="submission" date="2022-07" db="EMBL/GenBank/DDBJ databases">
        <title>Genome-wide signatures of adaptation to extreme environments.</title>
        <authorList>
            <person name="Cho C.H."/>
            <person name="Yoon H.S."/>
        </authorList>
    </citation>
    <scope>NUCLEOTIDE SEQUENCE [LARGE SCALE GENOMIC DNA]</scope>
    <source>
        <strain evidence="7 8">DBV 063 E5</strain>
    </source>
</reference>
<sequence>MDIFGSDRFFNAETFKNFRQLTPPVREHVARVYRTVFNAALCAVLACALQNRWPQLLPLSPGMSMLAGGLTLWGLSPQRSSLSTRYRLLMLLAALEGYGVGPLIQYAAGVDQALVLQALIATALVFGSFSIAALSGQRRSYLYLGGYLLSALSVLTMLSLWALVWGMAEWNWTLQLYGGLLLFAGFVVFDTQMIIERAFAGDRDHVQHSLELWVDLFAIFVRVVMTLLRSQERRERDRRQREK</sequence>
<dbReference type="PANTHER" id="PTHR23291:SF32">
    <property type="entry name" value="BAX INHIBITOR 1"/>
    <property type="match status" value="1"/>
</dbReference>
<dbReference type="EMBL" id="JANCYW010000002">
    <property type="protein sequence ID" value="KAK4534627.1"/>
    <property type="molecule type" value="Genomic_DNA"/>
</dbReference>
<dbReference type="Pfam" id="PF01027">
    <property type="entry name" value="Bax1-I"/>
    <property type="match status" value="1"/>
</dbReference>
<evidence type="ECO:0000313" key="8">
    <source>
        <dbReference type="Proteomes" id="UP001301350"/>
    </source>
</evidence>
<dbReference type="InterPro" id="IPR006214">
    <property type="entry name" value="Bax_inhibitor_1-related"/>
</dbReference>
<feature type="transmembrane region" description="Helical" evidence="6">
    <location>
        <begin position="114"/>
        <end position="134"/>
    </location>
</feature>
<evidence type="ECO:0008006" key="9">
    <source>
        <dbReference type="Google" id="ProtNLM"/>
    </source>
</evidence>
<comment type="caution">
    <text evidence="6">Lacks conserved residue(s) required for the propagation of feature annotation.</text>
</comment>
<organism evidence="7 8">
    <name type="scientific">Cyanidium caldarium</name>
    <name type="common">Red alga</name>
    <dbReference type="NCBI Taxonomy" id="2771"/>
    <lineage>
        <taxon>Eukaryota</taxon>
        <taxon>Rhodophyta</taxon>
        <taxon>Bangiophyceae</taxon>
        <taxon>Cyanidiales</taxon>
        <taxon>Cyanidiaceae</taxon>
        <taxon>Cyanidium</taxon>
    </lineage>
</organism>
<proteinExistence type="inferred from homology"/>
<dbReference type="PANTHER" id="PTHR23291">
    <property type="entry name" value="BAX INHIBITOR-RELATED"/>
    <property type="match status" value="1"/>
</dbReference>
<keyword evidence="8" id="KW-1185">Reference proteome</keyword>
<name>A0AAV9IQI1_CYACA</name>
<gene>
    <name evidence="7" type="ORF">CDCA_CDCA02G0652</name>
</gene>
<comment type="subcellular location">
    <subcellularLocation>
        <location evidence="1">Membrane</location>
        <topology evidence="1">Multi-pass membrane protein</topology>
    </subcellularLocation>
</comment>
<comment type="caution">
    <text evidence="7">The sequence shown here is derived from an EMBL/GenBank/DDBJ whole genome shotgun (WGS) entry which is preliminary data.</text>
</comment>